<comment type="caution">
    <text evidence="7">The sequence shown here is derived from an EMBL/GenBank/DDBJ whole genome shotgun (WGS) entry which is preliminary data.</text>
</comment>
<keyword evidence="1" id="KW-0805">Transcription regulation</keyword>
<keyword evidence="2" id="KW-0238">DNA-binding</keyword>
<feature type="compositionally biased region" description="Low complexity" evidence="4">
    <location>
        <begin position="324"/>
        <end position="338"/>
    </location>
</feature>
<dbReference type="InterPro" id="IPR036388">
    <property type="entry name" value="WH-like_DNA-bd_sf"/>
</dbReference>
<dbReference type="InterPro" id="IPR000281">
    <property type="entry name" value="HTH_RpiR"/>
</dbReference>
<dbReference type="PANTHER" id="PTHR30514">
    <property type="entry name" value="GLUCOKINASE"/>
    <property type="match status" value="1"/>
</dbReference>
<organism evidence="7 8">
    <name type="scientific">Streptomyces kaempferi</name>
    <dbReference type="NCBI Taxonomy" id="333725"/>
    <lineage>
        <taxon>Bacteria</taxon>
        <taxon>Bacillati</taxon>
        <taxon>Actinomycetota</taxon>
        <taxon>Actinomycetes</taxon>
        <taxon>Kitasatosporales</taxon>
        <taxon>Streptomycetaceae</taxon>
        <taxon>Streptomyces</taxon>
    </lineage>
</organism>
<evidence type="ECO:0000259" key="5">
    <source>
        <dbReference type="PROSITE" id="PS51071"/>
    </source>
</evidence>
<dbReference type="InterPro" id="IPR047640">
    <property type="entry name" value="RpiR-like"/>
</dbReference>
<dbReference type="Pfam" id="PF01380">
    <property type="entry name" value="SIS"/>
    <property type="match status" value="1"/>
</dbReference>
<feature type="domain" description="SIS" evidence="6">
    <location>
        <begin position="146"/>
        <end position="286"/>
    </location>
</feature>
<dbReference type="Pfam" id="PF01418">
    <property type="entry name" value="HTH_6"/>
    <property type="match status" value="1"/>
</dbReference>
<evidence type="ECO:0000256" key="1">
    <source>
        <dbReference type="ARBA" id="ARBA00023015"/>
    </source>
</evidence>
<reference evidence="8" key="1">
    <citation type="journal article" date="2019" name="Int. J. Syst. Evol. Microbiol.">
        <title>The Global Catalogue of Microorganisms (GCM) 10K type strain sequencing project: providing services to taxonomists for standard genome sequencing and annotation.</title>
        <authorList>
            <consortium name="The Broad Institute Genomics Platform"/>
            <consortium name="The Broad Institute Genome Sequencing Center for Infectious Disease"/>
            <person name="Wu L."/>
            <person name="Ma J."/>
        </authorList>
    </citation>
    <scope>NUCLEOTIDE SEQUENCE [LARGE SCALE GENOMIC DNA]</scope>
    <source>
        <strain evidence="8">CGMCC 4.7020</strain>
    </source>
</reference>
<protein>
    <submittedName>
        <fullName evidence="7">MurR/RpiR family transcriptional regulator</fullName>
    </submittedName>
</protein>
<dbReference type="Gene3D" id="1.10.10.10">
    <property type="entry name" value="Winged helix-like DNA-binding domain superfamily/Winged helix DNA-binding domain"/>
    <property type="match status" value="1"/>
</dbReference>
<dbReference type="EMBL" id="JBHTMM010000010">
    <property type="protein sequence ID" value="MFD1306332.1"/>
    <property type="molecule type" value="Genomic_DNA"/>
</dbReference>
<dbReference type="SUPFAM" id="SSF53697">
    <property type="entry name" value="SIS domain"/>
    <property type="match status" value="1"/>
</dbReference>
<name>A0ABW3X9L5_9ACTN</name>
<evidence type="ECO:0000313" key="8">
    <source>
        <dbReference type="Proteomes" id="UP001597058"/>
    </source>
</evidence>
<evidence type="ECO:0000313" key="7">
    <source>
        <dbReference type="EMBL" id="MFD1306332.1"/>
    </source>
</evidence>
<sequence>MAREVAHREAAESPHGGGSVDVLTRIRGALPSLAPSERRVADTVLAAPSEAAGLSISALAGRASTSVATVMRFCRAIGLTNYPHLRVGLAAAAAHENALGAERPALGTDIGATDSLEQIIGKIIYNEVRALEESRDGFDVAQLGQAVDAVADARRIDIFGVGASGFVGQDLHQKLHRIGRMAFIWTDVHAALTAAALLGPADVAIAISHSGETTDTIEPLQAAAENGATTIALTNFARSPLAESADLVLTTCAREMPFRSGATVSRIAQLALIDCLFVGVAQRSYDATTAALHRTYGAVQRHRSTPAARRPTSDEALATPAPGVASEPAATPTAELPPVAAPPG</sequence>
<evidence type="ECO:0000259" key="6">
    <source>
        <dbReference type="PROSITE" id="PS51464"/>
    </source>
</evidence>
<gene>
    <name evidence="7" type="ORF">ACFQ5X_10805</name>
</gene>
<dbReference type="Gene3D" id="3.40.50.10490">
    <property type="entry name" value="Glucose-6-phosphate isomerase like protein, domain 1"/>
    <property type="match status" value="1"/>
</dbReference>
<feature type="region of interest" description="Disordered" evidence="4">
    <location>
        <begin position="298"/>
        <end position="344"/>
    </location>
</feature>
<dbReference type="CDD" id="cd05013">
    <property type="entry name" value="SIS_RpiR"/>
    <property type="match status" value="1"/>
</dbReference>
<accession>A0ABW3X9L5</accession>
<dbReference type="Proteomes" id="UP001597058">
    <property type="component" value="Unassembled WGS sequence"/>
</dbReference>
<dbReference type="InterPro" id="IPR009057">
    <property type="entry name" value="Homeodomain-like_sf"/>
</dbReference>
<feature type="domain" description="HTH rpiR-type" evidence="5">
    <location>
        <begin position="20"/>
        <end position="96"/>
    </location>
</feature>
<dbReference type="InterPro" id="IPR001347">
    <property type="entry name" value="SIS_dom"/>
</dbReference>
<keyword evidence="3" id="KW-0804">Transcription</keyword>
<evidence type="ECO:0000256" key="4">
    <source>
        <dbReference type="SAM" id="MobiDB-lite"/>
    </source>
</evidence>
<evidence type="ECO:0000256" key="3">
    <source>
        <dbReference type="ARBA" id="ARBA00023163"/>
    </source>
</evidence>
<dbReference type="PANTHER" id="PTHR30514:SF1">
    <property type="entry name" value="HTH-TYPE TRANSCRIPTIONAL REGULATOR HEXR-RELATED"/>
    <property type="match status" value="1"/>
</dbReference>
<dbReference type="InterPro" id="IPR046348">
    <property type="entry name" value="SIS_dom_sf"/>
</dbReference>
<dbReference type="SUPFAM" id="SSF46689">
    <property type="entry name" value="Homeodomain-like"/>
    <property type="match status" value="1"/>
</dbReference>
<dbReference type="RefSeq" id="WP_329525259.1">
    <property type="nucleotide sequence ID" value="NZ_JBHSKH010000091.1"/>
</dbReference>
<dbReference type="PROSITE" id="PS51071">
    <property type="entry name" value="HTH_RPIR"/>
    <property type="match status" value="1"/>
</dbReference>
<evidence type="ECO:0000256" key="2">
    <source>
        <dbReference type="ARBA" id="ARBA00023125"/>
    </source>
</evidence>
<keyword evidence="8" id="KW-1185">Reference proteome</keyword>
<dbReference type="PROSITE" id="PS51464">
    <property type="entry name" value="SIS"/>
    <property type="match status" value="1"/>
</dbReference>
<proteinExistence type="predicted"/>
<dbReference type="InterPro" id="IPR035472">
    <property type="entry name" value="RpiR-like_SIS"/>
</dbReference>